<organism evidence="2 3">
    <name type="scientific">Cicer arietinum</name>
    <name type="common">Chickpea</name>
    <name type="synonym">Garbanzo</name>
    <dbReference type="NCBI Taxonomy" id="3827"/>
    <lineage>
        <taxon>Eukaryota</taxon>
        <taxon>Viridiplantae</taxon>
        <taxon>Streptophyta</taxon>
        <taxon>Embryophyta</taxon>
        <taxon>Tracheophyta</taxon>
        <taxon>Spermatophyta</taxon>
        <taxon>Magnoliopsida</taxon>
        <taxon>eudicotyledons</taxon>
        <taxon>Gunneridae</taxon>
        <taxon>Pentapetalae</taxon>
        <taxon>rosids</taxon>
        <taxon>fabids</taxon>
        <taxon>Fabales</taxon>
        <taxon>Fabaceae</taxon>
        <taxon>Papilionoideae</taxon>
        <taxon>50 kb inversion clade</taxon>
        <taxon>NPAAA clade</taxon>
        <taxon>Hologalegina</taxon>
        <taxon>IRL clade</taxon>
        <taxon>Cicereae</taxon>
        <taxon>Cicer</taxon>
    </lineage>
</organism>
<dbReference type="Proteomes" id="UP000087171">
    <property type="component" value="Unplaced"/>
</dbReference>
<accession>A0A3Q7XK28</accession>
<dbReference type="AlphaFoldDB" id="A0A3Q7XK28"/>
<dbReference type="STRING" id="3827.A0A3Q7XK28"/>
<feature type="compositionally biased region" description="Low complexity" evidence="1">
    <location>
        <begin position="298"/>
        <end position="314"/>
    </location>
</feature>
<dbReference type="RefSeq" id="XP_027186858.1">
    <property type="nucleotide sequence ID" value="XM_027331057.1"/>
</dbReference>
<sequence length="322" mass="37138">MTFVLLVDVEPKRVRGPTRMLDVWEMEDGDVIIVRLDNHGRPIGNEATTLTRFIGSVVRRHQYAPISYNSWKDMPTSFKEEMLKLIERKFEFVPPINDSTREMIKFELNEKWRQWKSDLKSKAYDPSKTEDEVATAIPDDRVDPNQYRDLVHRWFSNEGQIKKSKGVVPRREEIYVETRTRKDGSIVNEKAARVIEELSRYSNEVGTSQSLQNTQGSVSWKYDLFSQVQGPSKKGHVRCMGKFPKSKISKVSMSENEELRDRVNHMENLLANIMTLIQNRFSGEDVNDIIQAARQIPDASSAPNNLNSPSSNNNEDNEKGED</sequence>
<evidence type="ECO:0000313" key="2">
    <source>
        <dbReference type="Proteomes" id="UP000087171"/>
    </source>
</evidence>
<protein>
    <submittedName>
        <fullName evidence="3">Uncharacterized protein LOC105851333</fullName>
    </submittedName>
</protein>
<feature type="region of interest" description="Disordered" evidence="1">
    <location>
        <begin position="294"/>
        <end position="322"/>
    </location>
</feature>
<dbReference type="PANTHER" id="PTHR33144">
    <property type="entry name" value="OS10G0409366 PROTEIN-RELATED"/>
    <property type="match status" value="1"/>
</dbReference>
<dbReference type="PANTHER" id="PTHR33144:SF50">
    <property type="entry name" value="OS03G0714750 PROTEIN"/>
    <property type="match status" value="1"/>
</dbReference>
<evidence type="ECO:0000313" key="3">
    <source>
        <dbReference type="RefSeq" id="XP_027186858.1"/>
    </source>
</evidence>
<proteinExistence type="predicted"/>
<dbReference type="InterPro" id="IPR004252">
    <property type="entry name" value="Probable_transposase_24"/>
</dbReference>
<gene>
    <name evidence="3" type="primary">LOC105851333</name>
</gene>
<name>A0A3Q7XK28_CICAR</name>
<dbReference type="OrthoDB" id="1913335at2759"/>
<dbReference type="Pfam" id="PF03004">
    <property type="entry name" value="Transposase_24"/>
    <property type="match status" value="1"/>
</dbReference>
<evidence type="ECO:0000256" key="1">
    <source>
        <dbReference type="SAM" id="MobiDB-lite"/>
    </source>
</evidence>
<keyword evidence="2" id="KW-1185">Reference proteome</keyword>
<reference evidence="3" key="1">
    <citation type="submission" date="2025-08" db="UniProtKB">
        <authorList>
            <consortium name="RefSeq"/>
        </authorList>
    </citation>
    <scope>IDENTIFICATION</scope>
    <source>
        <tissue evidence="3">Etiolated seedlings</tissue>
    </source>
</reference>